<comment type="caution">
    <text evidence="1">The sequence shown here is derived from an EMBL/GenBank/DDBJ whole genome shotgun (WGS) entry which is preliminary data.</text>
</comment>
<evidence type="ECO:0008006" key="3">
    <source>
        <dbReference type="Google" id="ProtNLM"/>
    </source>
</evidence>
<gene>
    <name evidence="1" type="ORF">GCM10022423_31370</name>
</gene>
<evidence type="ECO:0000313" key="2">
    <source>
        <dbReference type="Proteomes" id="UP001500748"/>
    </source>
</evidence>
<dbReference type="EMBL" id="BAABDU010000005">
    <property type="protein sequence ID" value="GAA3774427.1"/>
    <property type="molecule type" value="Genomic_DNA"/>
</dbReference>
<proteinExistence type="predicted"/>
<evidence type="ECO:0000313" key="1">
    <source>
        <dbReference type="EMBL" id="GAA3774427.1"/>
    </source>
</evidence>
<sequence length="329" mass="37162">MKTTKYLFILVIFFTSINIFSQININQNGLKSIVIGPLSASAEQPKRYEIASIGYNSHHWQHGGLIIIELFSKYYSTGYEKYILENGYGQGSNGSSAVLKLIESHGFIHSGKIVLGTPVDLSTSVGDYVNKKLPIYFDVRYYAKYEIKITYLQEKVDILTDYNQIKIDENPLSLDISDFAETNSLNVNLALNGPGNHYIENGNVGIGTTNPKNKLDVNGTIHAKEVKVDLDFPAPDYVFANDYKLRTLDEVENYINKNSHLPEIPSAKEFEKNGIYLAEMNMALLKKIEELTLYSIQQNKKIEDQSKEIKSLKSLALRVTKLEKESAKK</sequence>
<protein>
    <recommendedName>
        <fullName evidence="3">Peptidase S74 domain-containing protein</fullName>
    </recommendedName>
</protein>
<name>A0ABP7GUI6_9FLAO</name>
<accession>A0ABP7GUI6</accession>
<organism evidence="1 2">
    <name type="scientific">Flavobacterium ginsengiterrae</name>
    <dbReference type="NCBI Taxonomy" id="871695"/>
    <lineage>
        <taxon>Bacteria</taxon>
        <taxon>Pseudomonadati</taxon>
        <taxon>Bacteroidota</taxon>
        <taxon>Flavobacteriia</taxon>
        <taxon>Flavobacteriales</taxon>
        <taxon>Flavobacteriaceae</taxon>
        <taxon>Flavobacterium</taxon>
    </lineage>
</organism>
<keyword evidence="2" id="KW-1185">Reference proteome</keyword>
<dbReference type="Proteomes" id="UP001500748">
    <property type="component" value="Unassembled WGS sequence"/>
</dbReference>
<dbReference type="RefSeq" id="WP_345145563.1">
    <property type="nucleotide sequence ID" value="NZ_BAABDU010000005.1"/>
</dbReference>
<reference evidence="2" key="1">
    <citation type="journal article" date="2019" name="Int. J. Syst. Evol. Microbiol.">
        <title>The Global Catalogue of Microorganisms (GCM) 10K type strain sequencing project: providing services to taxonomists for standard genome sequencing and annotation.</title>
        <authorList>
            <consortium name="The Broad Institute Genomics Platform"/>
            <consortium name="The Broad Institute Genome Sequencing Center for Infectious Disease"/>
            <person name="Wu L."/>
            <person name="Ma J."/>
        </authorList>
    </citation>
    <scope>NUCLEOTIDE SEQUENCE [LARGE SCALE GENOMIC DNA]</scope>
    <source>
        <strain evidence="2">JCM 17337</strain>
    </source>
</reference>